<organism evidence="1 2">
    <name type="scientific">Lentinula boryana</name>
    <dbReference type="NCBI Taxonomy" id="40481"/>
    <lineage>
        <taxon>Eukaryota</taxon>
        <taxon>Fungi</taxon>
        <taxon>Dikarya</taxon>
        <taxon>Basidiomycota</taxon>
        <taxon>Agaricomycotina</taxon>
        <taxon>Agaricomycetes</taxon>
        <taxon>Agaricomycetidae</taxon>
        <taxon>Agaricales</taxon>
        <taxon>Marasmiineae</taxon>
        <taxon>Omphalotaceae</taxon>
        <taxon>Lentinula</taxon>
    </lineage>
</organism>
<protein>
    <submittedName>
        <fullName evidence="1">Uncharacterized protein</fullName>
    </submittedName>
</protein>
<evidence type="ECO:0000313" key="2">
    <source>
        <dbReference type="Proteomes" id="UP001163828"/>
    </source>
</evidence>
<dbReference type="SUPFAM" id="SSF51126">
    <property type="entry name" value="Pectin lyase-like"/>
    <property type="match status" value="1"/>
</dbReference>
<dbReference type="InterPro" id="IPR012334">
    <property type="entry name" value="Pectin_lyas_fold"/>
</dbReference>
<comment type="caution">
    <text evidence="1">The sequence shown here is derived from an EMBL/GenBank/DDBJ whole genome shotgun (WGS) entry which is preliminary data.</text>
</comment>
<evidence type="ECO:0000313" key="1">
    <source>
        <dbReference type="EMBL" id="KAJ3992308.1"/>
    </source>
</evidence>
<accession>A0ABQ8Q0N3</accession>
<reference evidence="1" key="1">
    <citation type="submission" date="2022-08" db="EMBL/GenBank/DDBJ databases">
        <authorList>
            <consortium name="DOE Joint Genome Institute"/>
            <person name="Min B."/>
            <person name="Riley R."/>
            <person name="Sierra-Patev S."/>
            <person name="Naranjo-Ortiz M."/>
            <person name="Looney B."/>
            <person name="Konkel Z."/>
            <person name="Slot J.C."/>
            <person name="Sakamoto Y."/>
            <person name="Steenwyk J.L."/>
            <person name="Rokas A."/>
            <person name="Carro J."/>
            <person name="Camarero S."/>
            <person name="Ferreira P."/>
            <person name="Molpeceres G."/>
            <person name="Ruiz-Duenas F.J."/>
            <person name="Serrano A."/>
            <person name="Henrissat B."/>
            <person name="Drula E."/>
            <person name="Hughes K.W."/>
            <person name="Mata J.L."/>
            <person name="Ishikawa N.K."/>
            <person name="Vargas-Isla R."/>
            <person name="Ushijima S."/>
            <person name="Smith C.A."/>
            <person name="Ahrendt S."/>
            <person name="Andreopoulos W."/>
            <person name="He G."/>
            <person name="Labutti K."/>
            <person name="Lipzen A."/>
            <person name="Ng V."/>
            <person name="Sandor L."/>
            <person name="Barry K."/>
            <person name="Martinez A.T."/>
            <person name="Xiao Y."/>
            <person name="Gibbons J.G."/>
            <person name="Terashima K."/>
            <person name="Hibbett D.S."/>
            <person name="Grigoriev I.V."/>
        </authorList>
    </citation>
    <scope>NUCLEOTIDE SEQUENCE</scope>
    <source>
        <strain evidence="1">TFB10827</strain>
    </source>
</reference>
<dbReference type="EMBL" id="MU790872">
    <property type="protein sequence ID" value="KAJ3992308.1"/>
    <property type="molecule type" value="Genomic_DNA"/>
</dbReference>
<gene>
    <name evidence="1" type="ORF">F5050DRAFT_1811619</name>
</gene>
<name>A0ABQ8Q0N3_9AGAR</name>
<dbReference type="InterPro" id="IPR011050">
    <property type="entry name" value="Pectin_lyase_fold/virulence"/>
</dbReference>
<keyword evidence="2" id="KW-1185">Reference proteome</keyword>
<dbReference type="Proteomes" id="UP001163828">
    <property type="component" value="Unassembled WGS sequence"/>
</dbReference>
<dbReference type="Gene3D" id="2.160.20.10">
    <property type="entry name" value="Single-stranded right-handed beta-helix, Pectin lyase-like"/>
    <property type="match status" value="2"/>
</dbReference>
<proteinExistence type="predicted"/>
<sequence length="166" mass="18812">MSMVDQAIADNVVLDAQKAQVGFTLTNNTSLIGLDENAALNGINLQVYSVDNTWTRNLKLVSQDFFLTPVFPSSWNAEYVPCFGLWLRFVNPSSSVDMTNGEYVEPDIIDKWQVDRFDGLFDCADVTDNITFSHNIVRNHYKLMLLERRSSTSTSAECISLLWEPF</sequence>